<dbReference type="Pfam" id="PF05139">
    <property type="entry name" value="Erythro_esteras"/>
    <property type="match status" value="1"/>
</dbReference>
<protein>
    <recommendedName>
        <fullName evidence="1">DUF6194 domain-containing protein</fullName>
    </recommendedName>
</protein>
<dbReference type="CDD" id="cd14728">
    <property type="entry name" value="Ere-like"/>
    <property type="match status" value="1"/>
</dbReference>
<dbReference type="AlphaFoldDB" id="A0A919JSU3"/>
<accession>A0A919JSU3</accession>
<dbReference type="InterPro" id="IPR052036">
    <property type="entry name" value="Hydrolase/PRTase-associated"/>
</dbReference>
<dbReference type="EMBL" id="BOMV01000001">
    <property type="protein sequence ID" value="GIE92742.1"/>
    <property type="molecule type" value="Genomic_DNA"/>
</dbReference>
<dbReference type="PANTHER" id="PTHR31299:SF0">
    <property type="entry name" value="ESTERASE, PUTATIVE (AFU_ORTHOLOGUE AFUA_1G05850)-RELATED"/>
    <property type="match status" value="1"/>
</dbReference>
<evidence type="ECO:0000259" key="1">
    <source>
        <dbReference type="Pfam" id="PF19694"/>
    </source>
</evidence>
<dbReference type="Gene3D" id="1.20.1440.30">
    <property type="entry name" value="Biosynthetic Protein domain"/>
    <property type="match status" value="1"/>
</dbReference>
<dbReference type="Gene3D" id="3.40.1660.10">
    <property type="entry name" value="EreA-like (biosynthetic domain)"/>
    <property type="match status" value="1"/>
</dbReference>
<comment type="caution">
    <text evidence="2">The sequence shown here is derived from an EMBL/GenBank/DDBJ whole genome shotgun (WGS) entry which is preliminary data.</text>
</comment>
<proteinExistence type="predicted"/>
<gene>
    <name evidence="2" type="ORF">Ari01nite_02070</name>
</gene>
<dbReference type="SUPFAM" id="SSF159501">
    <property type="entry name" value="EreA/ChaN-like"/>
    <property type="match status" value="1"/>
</dbReference>
<dbReference type="Pfam" id="PF19694">
    <property type="entry name" value="DUF6194"/>
    <property type="match status" value="1"/>
</dbReference>
<dbReference type="PANTHER" id="PTHR31299">
    <property type="entry name" value="ESTERASE, PUTATIVE (AFU_ORTHOLOGUE AFUA_1G05850)-RELATED"/>
    <property type="match status" value="1"/>
</dbReference>
<dbReference type="InterPro" id="IPR045676">
    <property type="entry name" value="DUF6194"/>
</dbReference>
<dbReference type="RefSeq" id="WP_203778479.1">
    <property type="nucleotide sequence ID" value="NZ_BOMV01000001.1"/>
</dbReference>
<sequence length="522" mass="56729">METFLATRPGLEVLALGEPTHGEPAFPRLRNHIVKRLVAHGFRSIAVESDRIAALAVDDYVRGFSGTLDDALATGFSHRLGEVAANRELLTWMRTHNESVPAGERLSFHGFDAPLEMVSAPSPGPYLRHLSDHLGGAVPDLDRLIGDDTRWSSTEALMDAAKSVGRSADAVTLRIIADDLLTLLDTRPAGPGHRRARLYGETARWLLRYHAVAADPAPGAERTSLLLGVRDAWMARNLLDLRVAEHGRGPTLVFAHNRHLQRHPSTWHLAGMDLEWQPAGATVSATLGRRYAFVAGSLGASVALGLGQPAAGTFEAGLSGDLVVDAAAIDRDRAARPGAADYFPLDASTVAGCDAVWHVDRFPAAAEETAARLAALPEVAELVGGPEAGTPEMAWDERFYFVGPDRRNPFATIVGHDLPGFDDESRLDRIGVFRLNVELGRIHFEEVFGYPPKDFPDHRDQVDFAALDRIVPHPVYATHGWASVLNPGPAAEPALTRLLANAHRRATDRARLRETRRPSSPR</sequence>
<reference evidence="2" key="1">
    <citation type="submission" date="2021-01" db="EMBL/GenBank/DDBJ databases">
        <title>Whole genome shotgun sequence of Actinoplanes rishiriensis NBRC 108556.</title>
        <authorList>
            <person name="Komaki H."/>
            <person name="Tamura T."/>
        </authorList>
    </citation>
    <scope>NUCLEOTIDE SEQUENCE</scope>
    <source>
        <strain evidence="2">NBRC 108556</strain>
    </source>
</reference>
<evidence type="ECO:0000313" key="2">
    <source>
        <dbReference type="EMBL" id="GIE92742.1"/>
    </source>
</evidence>
<keyword evidence="3" id="KW-1185">Reference proteome</keyword>
<organism evidence="2 3">
    <name type="scientific">Paractinoplanes rishiriensis</name>
    <dbReference type="NCBI Taxonomy" id="1050105"/>
    <lineage>
        <taxon>Bacteria</taxon>
        <taxon>Bacillati</taxon>
        <taxon>Actinomycetota</taxon>
        <taxon>Actinomycetes</taxon>
        <taxon>Micromonosporales</taxon>
        <taxon>Micromonosporaceae</taxon>
        <taxon>Paractinoplanes</taxon>
    </lineage>
</organism>
<dbReference type="GO" id="GO:0046677">
    <property type="term" value="P:response to antibiotic"/>
    <property type="evidence" value="ECO:0007669"/>
    <property type="project" value="InterPro"/>
</dbReference>
<dbReference type="InterPro" id="IPR007815">
    <property type="entry name" value="Emycin_Estase"/>
</dbReference>
<name>A0A919JSU3_9ACTN</name>
<evidence type="ECO:0000313" key="3">
    <source>
        <dbReference type="Proteomes" id="UP000636960"/>
    </source>
</evidence>
<dbReference type="Gene3D" id="3.30.1870.10">
    <property type="entry name" value="EreA-like, domain 2"/>
    <property type="match status" value="1"/>
</dbReference>
<dbReference type="Proteomes" id="UP000636960">
    <property type="component" value="Unassembled WGS sequence"/>
</dbReference>
<feature type="domain" description="DUF6194" evidence="1">
    <location>
        <begin position="367"/>
        <end position="513"/>
    </location>
</feature>